<sequence>MDSKLEAEFQEAVAKGHVARLAALLHTHPELAGWASPADGATALHTAAFHGRDDSLQALLAAAPDLMAATARGRTALHVATSRGHAKCAALLLEAAGGSAGELLRATDADKGWSAAHMASPGAGRRRQWYSGLSQQRRCSASAPPSTTAVHANCPADLHLPRLLSLQAALCGKDEMLGVLIAAGADLEQRDASSFTPLLLAAARGHISCLRLLLAGGAQPDAADASGKTALCNAAEAGRVDVLRALLDAGAGLGATGPEGRTALHAAAAAGQEAAVHALLAAGADVDAKDARDRTPLHLAASMGYLPCVEALLAEGADVHVVDLRGGWTALHMAADRGHRRVVRALLSAGAPPDTPTGLGRDDAALISGAVRLPPGGPAGGQTALMKAAAKGHLACVRALLEGGAALEAQAVRGWTAAHFAAHLGQAEALAALLQAGADKEARSHGARRPLMLAAGGGHEASVCLLLERGASVDARDHCRQTALHFAAQQSQEACLQALLAAGAATDSVDSKRRTPLLCVAEAGSEGCLSALLAAGADPTAADKDGLTAMHRAAQASRLLMLQHLARAGAPLSCTTSGGATPRELAEQAGNSAAASLLLELEQAASRSGGSDSFASAGADDPLLLWISHQLSTRLSLTTGVEALRSREMRWDQLHIQGCIGEGSFAKVAVKVLLRREGPSSMAQALSLADPSLADLRQEALLMAELHHPHIVHLLGVCVYPAAIITEYCARGSLLDVLKRAAASPAGMRQLTWGHRLSLALGAAKGVLHLHTRQPPILHRDLKSSNLLVDSAWRIKVCDFNLSKAQPEGACESLSTVFQQLNPRWLAPEVLGGQVASRASDAYSFGVVMWELLMLRVPWASITAAQQWQLPLEVMAGKRPEVPAHEDVPEDDTPAFSGLDSYVHLMQRCWAQEPAERPTFDQIVPELRSILQQHTAAHQPSKAQPSSAPSSSTPGTPPALPPAPAVAAGSAPDATSQED</sequence>
<dbReference type="PANTHER" id="PTHR24173:SF74">
    <property type="entry name" value="ANKYRIN REPEAT DOMAIN-CONTAINING PROTEIN 16"/>
    <property type="match status" value="1"/>
</dbReference>
<dbReference type="Gene3D" id="1.10.510.10">
    <property type="entry name" value="Transferase(Phosphotransferase) domain 1"/>
    <property type="match status" value="1"/>
</dbReference>
<protein>
    <recommendedName>
        <fullName evidence="5">Protein kinase domain-containing protein</fullName>
    </recommendedName>
</protein>
<dbReference type="InterPro" id="IPR008271">
    <property type="entry name" value="Ser/Thr_kinase_AS"/>
</dbReference>
<feature type="repeat" description="ANK" evidence="3">
    <location>
        <begin position="226"/>
        <end position="258"/>
    </location>
</feature>
<dbReference type="SUPFAM" id="SSF48403">
    <property type="entry name" value="Ankyrin repeat"/>
    <property type="match status" value="3"/>
</dbReference>
<evidence type="ECO:0000313" key="6">
    <source>
        <dbReference type="EMBL" id="KAI7843050.1"/>
    </source>
</evidence>
<dbReference type="InterPro" id="IPR000719">
    <property type="entry name" value="Prot_kinase_dom"/>
</dbReference>
<dbReference type="PROSITE" id="PS00108">
    <property type="entry name" value="PROTEIN_KINASE_ST"/>
    <property type="match status" value="1"/>
</dbReference>
<evidence type="ECO:0000256" key="2">
    <source>
        <dbReference type="ARBA" id="ARBA00023043"/>
    </source>
</evidence>
<feature type="repeat" description="ANK" evidence="3">
    <location>
        <begin position="72"/>
        <end position="94"/>
    </location>
</feature>
<dbReference type="PRINTS" id="PR00109">
    <property type="entry name" value="TYRKINASE"/>
</dbReference>
<feature type="repeat" description="ANK" evidence="3">
    <location>
        <begin position="326"/>
        <end position="358"/>
    </location>
</feature>
<keyword evidence="2 3" id="KW-0040">ANK repeat</keyword>
<dbReference type="Gene3D" id="1.25.40.20">
    <property type="entry name" value="Ankyrin repeat-containing domain"/>
    <property type="match status" value="5"/>
</dbReference>
<feature type="domain" description="Protein kinase" evidence="5">
    <location>
        <begin position="654"/>
        <end position="931"/>
    </location>
</feature>
<feature type="region of interest" description="Disordered" evidence="4">
    <location>
        <begin position="929"/>
        <end position="979"/>
    </location>
</feature>
<dbReference type="GO" id="GO:0004672">
    <property type="term" value="F:protein kinase activity"/>
    <property type="evidence" value="ECO:0007669"/>
    <property type="project" value="InterPro"/>
</dbReference>
<dbReference type="SMART" id="SM00220">
    <property type="entry name" value="S_TKc"/>
    <property type="match status" value="1"/>
</dbReference>
<dbReference type="EMBL" id="JADXDR010000043">
    <property type="protein sequence ID" value="KAI7843050.1"/>
    <property type="molecule type" value="Genomic_DNA"/>
</dbReference>
<feature type="compositionally biased region" description="Pro residues" evidence="4">
    <location>
        <begin position="955"/>
        <end position="964"/>
    </location>
</feature>
<dbReference type="Proteomes" id="UP001205105">
    <property type="component" value="Unassembled WGS sequence"/>
</dbReference>
<dbReference type="SMART" id="SM00248">
    <property type="entry name" value="ANK"/>
    <property type="match status" value="13"/>
</dbReference>
<dbReference type="AlphaFoldDB" id="A0AAD5H7F0"/>
<reference evidence="6" key="1">
    <citation type="submission" date="2020-11" db="EMBL/GenBank/DDBJ databases">
        <title>Chlorella ohadii genome sequencing and assembly.</title>
        <authorList>
            <person name="Murik O."/>
            <person name="Treves H."/>
            <person name="Kedem I."/>
            <person name="Shotland Y."/>
            <person name="Kaplan A."/>
        </authorList>
    </citation>
    <scope>NUCLEOTIDE SEQUENCE</scope>
    <source>
        <strain evidence="6">1</strain>
    </source>
</reference>
<name>A0AAD5H7F0_9CHLO</name>
<feature type="repeat" description="ANK" evidence="3">
    <location>
        <begin position="380"/>
        <end position="412"/>
    </location>
</feature>
<comment type="caution">
    <text evidence="6">The sequence shown here is derived from an EMBL/GenBank/DDBJ whole genome shotgun (WGS) entry which is preliminary data.</text>
</comment>
<evidence type="ECO:0000256" key="4">
    <source>
        <dbReference type="SAM" id="MobiDB-lite"/>
    </source>
</evidence>
<feature type="repeat" description="ANK" evidence="3">
    <location>
        <begin position="479"/>
        <end position="511"/>
    </location>
</feature>
<feature type="repeat" description="ANK" evidence="3">
    <location>
        <begin position="259"/>
        <end position="291"/>
    </location>
</feature>
<feature type="repeat" description="ANK" evidence="3">
    <location>
        <begin position="446"/>
        <end position="478"/>
    </location>
</feature>
<dbReference type="InterPro" id="IPR001245">
    <property type="entry name" value="Ser-Thr/Tyr_kinase_cat_dom"/>
</dbReference>
<accession>A0AAD5H7F0</accession>
<keyword evidence="1" id="KW-0677">Repeat</keyword>
<dbReference type="PRINTS" id="PR01415">
    <property type="entry name" value="ANKYRIN"/>
</dbReference>
<dbReference type="InterPro" id="IPR002110">
    <property type="entry name" value="Ankyrin_rpt"/>
</dbReference>
<dbReference type="Pfam" id="PF12796">
    <property type="entry name" value="Ank_2"/>
    <property type="match status" value="5"/>
</dbReference>
<keyword evidence="7" id="KW-1185">Reference proteome</keyword>
<feature type="repeat" description="ANK" evidence="3">
    <location>
        <begin position="39"/>
        <end position="71"/>
    </location>
</feature>
<proteinExistence type="predicted"/>
<evidence type="ECO:0000259" key="5">
    <source>
        <dbReference type="PROSITE" id="PS50011"/>
    </source>
</evidence>
<evidence type="ECO:0000256" key="3">
    <source>
        <dbReference type="PROSITE-ProRule" id="PRU00023"/>
    </source>
</evidence>
<feature type="repeat" description="ANK" evidence="3">
    <location>
        <begin position="193"/>
        <end position="225"/>
    </location>
</feature>
<evidence type="ECO:0000256" key="1">
    <source>
        <dbReference type="ARBA" id="ARBA00022737"/>
    </source>
</evidence>
<feature type="repeat" description="ANK" evidence="3">
    <location>
        <begin position="292"/>
        <end position="324"/>
    </location>
</feature>
<feature type="compositionally biased region" description="Low complexity" evidence="4">
    <location>
        <begin position="965"/>
        <end position="979"/>
    </location>
</feature>
<dbReference type="InterPro" id="IPR011009">
    <property type="entry name" value="Kinase-like_dom_sf"/>
</dbReference>
<evidence type="ECO:0000313" key="7">
    <source>
        <dbReference type="Proteomes" id="UP001205105"/>
    </source>
</evidence>
<dbReference type="PANTHER" id="PTHR24173">
    <property type="entry name" value="ANKYRIN REPEAT CONTAINING"/>
    <property type="match status" value="1"/>
</dbReference>
<feature type="repeat" description="ANK" evidence="3">
    <location>
        <begin position="413"/>
        <end position="445"/>
    </location>
</feature>
<dbReference type="InterPro" id="IPR036770">
    <property type="entry name" value="Ankyrin_rpt-contain_sf"/>
</dbReference>
<dbReference type="GO" id="GO:0005524">
    <property type="term" value="F:ATP binding"/>
    <property type="evidence" value="ECO:0007669"/>
    <property type="project" value="InterPro"/>
</dbReference>
<dbReference type="PROSITE" id="PS50011">
    <property type="entry name" value="PROTEIN_KINASE_DOM"/>
    <property type="match status" value="1"/>
</dbReference>
<dbReference type="CDD" id="cd13999">
    <property type="entry name" value="STKc_MAP3K-like"/>
    <property type="match status" value="1"/>
</dbReference>
<organism evidence="6 7">
    <name type="scientific">Chlorella ohadii</name>
    <dbReference type="NCBI Taxonomy" id="2649997"/>
    <lineage>
        <taxon>Eukaryota</taxon>
        <taxon>Viridiplantae</taxon>
        <taxon>Chlorophyta</taxon>
        <taxon>core chlorophytes</taxon>
        <taxon>Trebouxiophyceae</taxon>
        <taxon>Chlorellales</taxon>
        <taxon>Chlorellaceae</taxon>
        <taxon>Chlorella clade</taxon>
        <taxon>Chlorella</taxon>
    </lineage>
</organism>
<dbReference type="PROSITE" id="PS50297">
    <property type="entry name" value="ANK_REP_REGION"/>
    <property type="match status" value="10"/>
</dbReference>
<feature type="compositionally biased region" description="Low complexity" evidence="4">
    <location>
        <begin position="936"/>
        <end position="954"/>
    </location>
</feature>
<dbReference type="SUPFAM" id="SSF56112">
    <property type="entry name" value="Protein kinase-like (PK-like)"/>
    <property type="match status" value="1"/>
</dbReference>
<gene>
    <name evidence="6" type="ORF">COHA_003224</name>
</gene>
<dbReference type="Pfam" id="PF07714">
    <property type="entry name" value="PK_Tyr_Ser-Thr"/>
    <property type="match status" value="1"/>
</dbReference>
<feature type="repeat" description="ANK" evidence="3">
    <location>
        <begin position="545"/>
        <end position="577"/>
    </location>
</feature>
<dbReference type="PROSITE" id="PS50088">
    <property type="entry name" value="ANK_REPEAT"/>
    <property type="match status" value="12"/>
</dbReference>